<accession>A0ABW6B2J2</accession>
<keyword evidence="3" id="KW-0238">DNA-binding</keyword>
<keyword evidence="2" id="KW-0805">Transcription regulation</keyword>
<name>A0ABW6B2J2_9SPHI</name>
<dbReference type="RefSeq" id="WP_377610616.1">
    <property type="nucleotide sequence ID" value="NZ_JBHUPA010000007.1"/>
</dbReference>
<dbReference type="Pfam" id="PF00126">
    <property type="entry name" value="HTH_1"/>
    <property type="match status" value="1"/>
</dbReference>
<organism evidence="6 7">
    <name type="scientific">Olivibacter jilunii</name>
    <dbReference type="NCBI Taxonomy" id="985016"/>
    <lineage>
        <taxon>Bacteria</taxon>
        <taxon>Pseudomonadati</taxon>
        <taxon>Bacteroidota</taxon>
        <taxon>Sphingobacteriia</taxon>
        <taxon>Sphingobacteriales</taxon>
        <taxon>Sphingobacteriaceae</taxon>
        <taxon>Olivibacter</taxon>
    </lineage>
</organism>
<dbReference type="EMBL" id="JBHUPA010000007">
    <property type="protein sequence ID" value="MFD2962429.1"/>
    <property type="molecule type" value="Genomic_DNA"/>
</dbReference>
<dbReference type="SUPFAM" id="SSF53850">
    <property type="entry name" value="Periplasmic binding protein-like II"/>
    <property type="match status" value="1"/>
</dbReference>
<dbReference type="InterPro" id="IPR000847">
    <property type="entry name" value="LysR_HTH_N"/>
</dbReference>
<comment type="caution">
    <text evidence="6">The sequence shown here is derived from an EMBL/GenBank/DDBJ whole genome shotgun (WGS) entry which is preliminary data.</text>
</comment>
<keyword evidence="4" id="KW-0804">Transcription</keyword>
<evidence type="ECO:0000256" key="3">
    <source>
        <dbReference type="ARBA" id="ARBA00023125"/>
    </source>
</evidence>
<evidence type="ECO:0000256" key="2">
    <source>
        <dbReference type="ARBA" id="ARBA00023015"/>
    </source>
</evidence>
<dbReference type="InterPro" id="IPR036390">
    <property type="entry name" value="WH_DNA-bd_sf"/>
</dbReference>
<sequence>MNTNDLRIFEAVALHSSFTRAAEAMFTVQSNVTARIRSLEEEFGTSLFERNAKKVALTPAGEVLMQYAKEITHLLDEAKREVKNIDVLTGSLKIGCIETTMALRVPTILHDFGAAYPHVELEFKSAMRPELVQDVHDYKLDAAFVSGPISISGLTQEIIHEEQLVILAHRKAASLSSELSRHAIPKIVVFDQGCVFRERLESLLSAKGIVQYKPIVVNSIEGIINFVEAGLGISILPEQIVSSYYAAREIKTFPLSKSLGTMTTVLISRSNRRPSKLMQVFIDMYKNQSKHSNVEQSI</sequence>
<dbReference type="Gene3D" id="1.10.10.10">
    <property type="entry name" value="Winged helix-like DNA-binding domain superfamily/Winged helix DNA-binding domain"/>
    <property type="match status" value="1"/>
</dbReference>
<protein>
    <submittedName>
        <fullName evidence="6">LysR family transcriptional regulator</fullName>
    </submittedName>
</protein>
<evidence type="ECO:0000313" key="7">
    <source>
        <dbReference type="Proteomes" id="UP001597560"/>
    </source>
</evidence>
<comment type="similarity">
    <text evidence="1">Belongs to the LysR transcriptional regulatory family.</text>
</comment>
<evidence type="ECO:0000259" key="5">
    <source>
        <dbReference type="PROSITE" id="PS50931"/>
    </source>
</evidence>
<evidence type="ECO:0000313" key="6">
    <source>
        <dbReference type="EMBL" id="MFD2962429.1"/>
    </source>
</evidence>
<dbReference type="InterPro" id="IPR005119">
    <property type="entry name" value="LysR_subst-bd"/>
</dbReference>
<evidence type="ECO:0000256" key="1">
    <source>
        <dbReference type="ARBA" id="ARBA00009437"/>
    </source>
</evidence>
<gene>
    <name evidence="6" type="ORF">ACFS6J_11575</name>
</gene>
<dbReference type="Gene3D" id="3.40.190.290">
    <property type="match status" value="1"/>
</dbReference>
<dbReference type="PROSITE" id="PS50931">
    <property type="entry name" value="HTH_LYSR"/>
    <property type="match status" value="1"/>
</dbReference>
<dbReference type="PANTHER" id="PTHR30126:SF40">
    <property type="entry name" value="HTH-TYPE TRANSCRIPTIONAL REGULATOR GLTR"/>
    <property type="match status" value="1"/>
</dbReference>
<reference evidence="7" key="1">
    <citation type="journal article" date="2019" name="Int. J. Syst. Evol. Microbiol.">
        <title>The Global Catalogue of Microorganisms (GCM) 10K type strain sequencing project: providing services to taxonomists for standard genome sequencing and annotation.</title>
        <authorList>
            <consortium name="The Broad Institute Genomics Platform"/>
            <consortium name="The Broad Institute Genome Sequencing Center for Infectious Disease"/>
            <person name="Wu L."/>
            <person name="Ma J."/>
        </authorList>
    </citation>
    <scope>NUCLEOTIDE SEQUENCE [LARGE SCALE GENOMIC DNA]</scope>
    <source>
        <strain evidence="7">KCTC 23098</strain>
    </source>
</reference>
<dbReference type="InterPro" id="IPR036388">
    <property type="entry name" value="WH-like_DNA-bd_sf"/>
</dbReference>
<feature type="domain" description="HTH lysR-type" evidence="5">
    <location>
        <begin position="1"/>
        <end position="58"/>
    </location>
</feature>
<keyword evidence="7" id="KW-1185">Reference proteome</keyword>
<dbReference type="Pfam" id="PF03466">
    <property type="entry name" value="LysR_substrate"/>
    <property type="match status" value="1"/>
</dbReference>
<dbReference type="SUPFAM" id="SSF46785">
    <property type="entry name" value="Winged helix' DNA-binding domain"/>
    <property type="match status" value="1"/>
</dbReference>
<dbReference type="PRINTS" id="PR00039">
    <property type="entry name" value="HTHLYSR"/>
</dbReference>
<evidence type="ECO:0000256" key="4">
    <source>
        <dbReference type="ARBA" id="ARBA00023163"/>
    </source>
</evidence>
<dbReference type="Proteomes" id="UP001597560">
    <property type="component" value="Unassembled WGS sequence"/>
</dbReference>
<dbReference type="PANTHER" id="PTHR30126">
    <property type="entry name" value="HTH-TYPE TRANSCRIPTIONAL REGULATOR"/>
    <property type="match status" value="1"/>
</dbReference>
<proteinExistence type="inferred from homology"/>